<protein>
    <submittedName>
        <fullName evidence="1">Uncharacterized protein</fullName>
    </submittedName>
</protein>
<gene>
    <name evidence="1" type="ORF">BRAPAZ1V2_A03P43470.2</name>
</gene>
<dbReference type="EMBL" id="LS974619">
    <property type="protein sequence ID" value="CAG7883004.1"/>
    <property type="molecule type" value="Genomic_DNA"/>
</dbReference>
<evidence type="ECO:0000313" key="1">
    <source>
        <dbReference type="EMBL" id="CAG7883004.1"/>
    </source>
</evidence>
<reference evidence="1 2" key="1">
    <citation type="submission" date="2021-07" db="EMBL/GenBank/DDBJ databases">
        <authorList>
            <consortium name="Genoscope - CEA"/>
            <person name="William W."/>
        </authorList>
    </citation>
    <scope>NUCLEOTIDE SEQUENCE [LARGE SCALE GENOMIC DNA]</scope>
</reference>
<evidence type="ECO:0000313" key="2">
    <source>
        <dbReference type="Proteomes" id="UP000694005"/>
    </source>
</evidence>
<accession>A0A8D9GLJ8</accession>
<dbReference type="AlphaFoldDB" id="A0A8D9GLJ8"/>
<feature type="non-terminal residue" evidence="1">
    <location>
        <position position="1"/>
    </location>
</feature>
<dbReference type="Gramene" id="A03p43470.2_BraZ1">
    <property type="protein sequence ID" value="A03p43470.2_BraZ1.CDS"/>
    <property type="gene ID" value="A03g43470.2_BraZ1"/>
</dbReference>
<dbReference type="Proteomes" id="UP000694005">
    <property type="component" value="Chromosome A03"/>
</dbReference>
<organism evidence="1 2">
    <name type="scientific">Brassica campestris</name>
    <name type="common">Field mustard</name>
    <dbReference type="NCBI Taxonomy" id="3711"/>
    <lineage>
        <taxon>Eukaryota</taxon>
        <taxon>Viridiplantae</taxon>
        <taxon>Streptophyta</taxon>
        <taxon>Embryophyta</taxon>
        <taxon>Tracheophyta</taxon>
        <taxon>Spermatophyta</taxon>
        <taxon>Magnoliopsida</taxon>
        <taxon>eudicotyledons</taxon>
        <taxon>Gunneridae</taxon>
        <taxon>Pentapetalae</taxon>
        <taxon>rosids</taxon>
        <taxon>malvids</taxon>
        <taxon>Brassicales</taxon>
        <taxon>Brassicaceae</taxon>
        <taxon>Brassiceae</taxon>
        <taxon>Brassica</taxon>
    </lineage>
</organism>
<sequence>AEAPLLSRGGLRRSRAVVSVFFSGLEWSLMVFNSEAGLRQLGTWFLGLLGKASRCSSVASYSGDDIGISGIRSNEENFTWSSLMVENGDRFLKIIKTI</sequence>
<name>A0A8D9GLJ8_BRACM</name>
<proteinExistence type="predicted"/>